<dbReference type="Proteomes" id="UP001187415">
    <property type="component" value="Unassembled WGS sequence"/>
</dbReference>
<dbReference type="AlphaFoldDB" id="A0AA88N8M1"/>
<evidence type="ECO:0000256" key="1">
    <source>
        <dbReference type="SAM" id="MobiDB-lite"/>
    </source>
</evidence>
<protein>
    <submittedName>
        <fullName evidence="2">Uncharacterized protein</fullName>
    </submittedName>
</protein>
<organism evidence="2 3">
    <name type="scientific">Channa striata</name>
    <name type="common">Snakehead murrel</name>
    <name type="synonym">Ophicephalus striatus</name>
    <dbReference type="NCBI Taxonomy" id="64152"/>
    <lineage>
        <taxon>Eukaryota</taxon>
        <taxon>Metazoa</taxon>
        <taxon>Chordata</taxon>
        <taxon>Craniata</taxon>
        <taxon>Vertebrata</taxon>
        <taxon>Euteleostomi</taxon>
        <taxon>Actinopterygii</taxon>
        <taxon>Neopterygii</taxon>
        <taxon>Teleostei</taxon>
        <taxon>Neoteleostei</taxon>
        <taxon>Acanthomorphata</taxon>
        <taxon>Anabantaria</taxon>
        <taxon>Anabantiformes</taxon>
        <taxon>Channoidei</taxon>
        <taxon>Channidae</taxon>
        <taxon>Channa</taxon>
    </lineage>
</organism>
<sequence>MLLPSQERQNGKTETEQGQEGSIRGAGDWQEIGSQRFKVNLVRDSETFGNPEGAIRLAVTLKKHTSGIGTSG</sequence>
<evidence type="ECO:0000313" key="2">
    <source>
        <dbReference type="EMBL" id="KAK2853465.1"/>
    </source>
</evidence>
<name>A0AA88N8M1_CHASR</name>
<proteinExistence type="predicted"/>
<dbReference type="EMBL" id="JAUPFM010000004">
    <property type="protein sequence ID" value="KAK2853465.1"/>
    <property type="molecule type" value="Genomic_DNA"/>
</dbReference>
<accession>A0AA88N8M1</accession>
<gene>
    <name evidence="2" type="ORF">Q5P01_006126</name>
</gene>
<comment type="caution">
    <text evidence="2">The sequence shown here is derived from an EMBL/GenBank/DDBJ whole genome shotgun (WGS) entry which is preliminary data.</text>
</comment>
<feature type="region of interest" description="Disordered" evidence="1">
    <location>
        <begin position="1"/>
        <end position="30"/>
    </location>
</feature>
<evidence type="ECO:0000313" key="3">
    <source>
        <dbReference type="Proteomes" id="UP001187415"/>
    </source>
</evidence>
<keyword evidence="3" id="KW-1185">Reference proteome</keyword>
<reference evidence="2" key="1">
    <citation type="submission" date="2023-07" db="EMBL/GenBank/DDBJ databases">
        <title>Chromosome-level Genome Assembly of Striped Snakehead (Channa striata).</title>
        <authorList>
            <person name="Liu H."/>
        </authorList>
    </citation>
    <scope>NUCLEOTIDE SEQUENCE</scope>
    <source>
        <strain evidence="2">Gz</strain>
        <tissue evidence="2">Muscle</tissue>
    </source>
</reference>